<sequence>MAAASVTRYYRPPIPLKTFTTKITGHRFFLFHLPDNDAGNYA</sequence>
<gene>
    <name evidence="1" type="ORF">BN137_2429</name>
</gene>
<dbReference type="EMBL" id="CAKW01000087">
    <property type="protein sequence ID" value="CCJ73058.1"/>
    <property type="molecule type" value="Genomic_DNA"/>
</dbReference>
<proteinExistence type="predicted"/>
<evidence type="ECO:0000313" key="1">
    <source>
        <dbReference type="EMBL" id="CCJ73058.1"/>
    </source>
</evidence>
<reference evidence="1" key="1">
    <citation type="submission" date="2012-07" db="EMBL/GenBank/DDBJ databases">
        <authorList>
            <person name="Cummings C."/>
        </authorList>
    </citation>
    <scope>NUCLEOTIDE SEQUENCE</scope>
    <source>
        <strain evidence="1">1330</strain>
    </source>
</reference>
<evidence type="ECO:0000313" key="2">
    <source>
        <dbReference type="Proteomes" id="UP000009340"/>
    </source>
</evidence>
<name>K8A0Y4_9ENTR</name>
<dbReference type="Proteomes" id="UP000009340">
    <property type="component" value="Unassembled WGS sequence"/>
</dbReference>
<dbReference type="AlphaFoldDB" id="K8A0Y4"/>
<accession>K8A0Y4</accession>
<comment type="caution">
    <text evidence="1">The sequence shown here is derived from an EMBL/GenBank/DDBJ whole genome shotgun (WGS) entry which is preliminary data.</text>
</comment>
<organism evidence="1 2">
    <name type="scientific">Cronobacter condimenti 1330</name>
    <dbReference type="NCBI Taxonomy" id="1073999"/>
    <lineage>
        <taxon>Bacteria</taxon>
        <taxon>Pseudomonadati</taxon>
        <taxon>Pseudomonadota</taxon>
        <taxon>Gammaproteobacteria</taxon>
        <taxon>Enterobacterales</taxon>
        <taxon>Enterobacteriaceae</taxon>
        <taxon>Cronobacter</taxon>
    </lineage>
</organism>
<protein>
    <submittedName>
        <fullName evidence="1">Uncharacterized protein</fullName>
    </submittedName>
</protein>